<organism evidence="1 2">
    <name type="scientific">Holotrichia oblita</name>
    <name type="common">Chafer beetle</name>
    <dbReference type="NCBI Taxonomy" id="644536"/>
    <lineage>
        <taxon>Eukaryota</taxon>
        <taxon>Metazoa</taxon>
        <taxon>Ecdysozoa</taxon>
        <taxon>Arthropoda</taxon>
        <taxon>Hexapoda</taxon>
        <taxon>Insecta</taxon>
        <taxon>Pterygota</taxon>
        <taxon>Neoptera</taxon>
        <taxon>Endopterygota</taxon>
        <taxon>Coleoptera</taxon>
        <taxon>Polyphaga</taxon>
        <taxon>Scarabaeiformia</taxon>
        <taxon>Scarabaeidae</taxon>
        <taxon>Melolonthinae</taxon>
        <taxon>Holotrichia</taxon>
    </lineage>
</organism>
<sequence>MPRKYQRRSNRASWTEENLRIAVERVKNNSLNANQASKMYNIRCRTLNRCLASKIMTKRTLGKHPLLGYENEIRLVTHIKRLQQFEFAPTASHVRSIAYNFEIAIGKENI</sequence>
<dbReference type="Proteomes" id="UP001056778">
    <property type="component" value="Chromosome 6"/>
</dbReference>
<dbReference type="EMBL" id="CM043020">
    <property type="protein sequence ID" value="KAI4459812.1"/>
    <property type="molecule type" value="Genomic_DNA"/>
</dbReference>
<comment type="caution">
    <text evidence="1">The sequence shown here is derived from an EMBL/GenBank/DDBJ whole genome shotgun (WGS) entry which is preliminary data.</text>
</comment>
<proteinExistence type="predicted"/>
<evidence type="ECO:0000313" key="1">
    <source>
        <dbReference type="EMBL" id="KAI4459812.1"/>
    </source>
</evidence>
<accession>A0ACB9SZ66</accession>
<protein>
    <submittedName>
        <fullName evidence="1">Homeobox-like domain superfamily</fullName>
    </submittedName>
</protein>
<evidence type="ECO:0000313" key="2">
    <source>
        <dbReference type="Proteomes" id="UP001056778"/>
    </source>
</evidence>
<keyword evidence="2" id="KW-1185">Reference proteome</keyword>
<gene>
    <name evidence="1" type="ORF">MML48_6g00003762</name>
</gene>
<reference evidence="1" key="1">
    <citation type="submission" date="2022-04" db="EMBL/GenBank/DDBJ databases">
        <title>Chromosome-scale genome assembly of Holotrichia oblita Faldermann.</title>
        <authorList>
            <person name="Rongchong L."/>
        </authorList>
    </citation>
    <scope>NUCLEOTIDE SEQUENCE</scope>
    <source>
        <strain evidence="1">81SQS9</strain>
    </source>
</reference>
<name>A0ACB9SZ66_HOLOL</name>